<feature type="region of interest" description="Disordered" evidence="7">
    <location>
        <begin position="184"/>
        <end position="223"/>
    </location>
</feature>
<evidence type="ECO:0000259" key="9">
    <source>
        <dbReference type="PROSITE" id="PS51676"/>
    </source>
</evidence>
<evidence type="ECO:0000259" key="8">
    <source>
        <dbReference type="PROSITE" id="PS50020"/>
    </source>
</evidence>
<dbReference type="SUPFAM" id="SSF81698">
    <property type="entry name" value="FF domain"/>
    <property type="match status" value="5"/>
</dbReference>
<gene>
    <name evidence="10" type="ORF">INT45_004335</name>
</gene>
<dbReference type="PANTHER" id="PTHR11864">
    <property type="entry name" value="PRE-MRNA-PROCESSING PROTEIN PRP40"/>
    <property type="match status" value="1"/>
</dbReference>
<feature type="compositionally biased region" description="Acidic residues" evidence="7">
    <location>
        <begin position="681"/>
        <end position="695"/>
    </location>
</feature>
<dbReference type="PROSITE" id="PS50020">
    <property type="entry name" value="WW_DOMAIN_2"/>
    <property type="match status" value="2"/>
</dbReference>
<feature type="coiled-coil region" evidence="6">
    <location>
        <begin position="563"/>
        <end position="625"/>
    </location>
</feature>
<dbReference type="InterPro" id="IPR001202">
    <property type="entry name" value="WW_dom"/>
</dbReference>
<dbReference type="OrthoDB" id="187617at2759"/>
<dbReference type="AlphaFoldDB" id="A0A8H7VUB5"/>
<feature type="region of interest" description="Disordered" evidence="7">
    <location>
        <begin position="122"/>
        <end position="160"/>
    </location>
</feature>
<dbReference type="SMART" id="SM00456">
    <property type="entry name" value="WW"/>
    <property type="match status" value="2"/>
</dbReference>
<evidence type="ECO:0000256" key="6">
    <source>
        <dbReference type="SAM" id="Coils"/>
    </source>
</evidence>
<evidence type="ECO:0000256" key="4">
    <source>
        <dbReference type="ARBA" id="ARBA00023187"/>
    </source>
</evidence>
<feature type="domain" description="WW" evidence="8">
    <location>
        <begin position="83"/>
        <end position="116"/>
    </location>
</feature>
<feature type="compositionally biased region" description="Basic and acidic residues" evidence="7">
    <location>
        <begin position="746"/>
        <end position="762"/>
    </location>
</feature>
<keyword evidence="4" id="KW-0508">mRNA splicing</keyword>
<dbReference type="InterPro" id="IPR002713">
    <property type="entry name" value="FF_domain"/>
</dbReference>
<dbReference type="Pfam" id="PF00397">
    <property type="entry name" value="WW"/>
    <property type="match status" value="2"/>
</dbReference>
<comment type="caution">
    <text evidence="10">The sequence shown here is derived from an EMBL/GenBank/DDBJ whole genome shotgun (WGS) entry which is preliminary data.</text>
</comment>
<evidence type="ECO:0000256" key="3">
    <source>
        <dbReference type="ARBA" id="ARBA00022737"/>
    </source>
</evidence>
<proteinExistence type="predicted"/>
<feature type="compositionally biased region" description="Polar residues" evidence="7">
    <location>
        <begin position="184"/>
        <end position="210"/>
    </location>
</feature>
<dbReference type="PROSITE" id="PS01159">
    <property type="entry name" value="WW_DOMAIN_1"/>
    <property type="match status" value="1"/>
</dbReference>
<evidence type="ECO:0000313" key="11">
    <source>
        <dbReference type="Proteomes" id="UP000646827"/>
    </source>
</evidence>
<dbReference type="PROSITE" id="PS51676">
    <property type="entry name" value="FF"/>
    <property type="match status" value="4"/>
</dbReference>
<feature type="compositionally biased region" description="Basic and acidic residues" evidence="7">
    <location>
        <begin position="713"/>
        <end position="737"/>
    </location>
</feature>
<feature type="compositionally biased region" description="Low complexity" evidence="7">
    <location>
        <begin position="211"/>
        <end position="223"/>
    </location>
</feature>
<feature type="region of interest" description="Disordered" evidence="7">
    <location>
        <begin position="675"/>
        <end position="779"/>
    </location>
</feature>
<dbReference type="PANTHER" id="PTHR11864:SF0">
    <property type="entry name" value="PRP40 PRE-MRNA PROCESSING FACTOR 40 HOMOLOG A (YEAST)"/>
    <property type="match status" value="1"/>
</dbReference>
<dbReference type="Gene3D" id="2.20.70.10">
    <property type="match status" value="2"/>
</dbReference>
<dbReference type="SUPFAM" id="SSF51045">
    <property type="entry name" value="WW domain"/>
    <property type="match status" value="2"/>
</dbReference>
<dbReference type="GO" id="GO:0005685">
    <property type="term" value="C:U1 snRNP"/>
    <property type="evidence" value="ECO:0007669"/>
    <property type="project" value="TreeGrafter"/>
</dbReference>
<evidence type="ECO:0000256" key="1">
    <source>
        <dbReference type="ARBA" id="ARBA00004123"/>
    </source>
</evidence>
<protein>
    <recommendedName>
        <fullName evidence="12">Pre-mRNA-processing factor 40</fullName>
    </recommendedName>
</protein>
<feature type="compositionally biased region" description="Basic residues" evidence="7">
    <location>
        <begin position="699"/>
        <end position="712"/>
    </location>
</feature>
<dbReference type="Pfam" id="PF25432">
    <property type="entry name" value="FF_PRPF40A"/>
    <property type="match status" value="1"/>
</dbReference>
<comment type="subcellular location">
    <subcellularLocation>
        <location evidence="1">Nucleus</location>
    </subcellularLocation>
</comment>
<dbReference type="EMBL" id="JAEPRB010000008">
    <property type="protein sequence ID" value="KAG2227379.1"/>
    <property type="molecule type" value="Genomic_DNA"/>
</dbReference>
<feature type="compositionally biased region" description="Acidic residues" evidence="7">
    <location>
        <begin position="763"/>
        <end position="772"/>
    </location>
</feature>
<feature type="compositionally biased region" description="Basic and acidic residues" evidence="7">
    <location>
        <begin position="122"/>
        <end position="136"/>
    </location>
</feature>
<evidence type="ECO:0000256" key="7">
    <source>
        <dbReference type="SAM" id="MobiDB-lite"/>
    </source>
</evidence>
<reference evidence="10 11" key="1">
    <citation type="submission" date="2020-12" db="EMBL/GenBank/DDBJ databases">
        <title>Metabolic potential, ecology and presence of endohyphal bacteria is reflected in genomic diversity of Mucoromycotina.</title>
        <authorList>
            <person name="Muszewska A."/>
            <person name="Okrasinska A."/>
            <person name="Steczkiewicz K."/>
            <person name="Drgas O."/>
            <person name="Orlowska M."/>
            <person name="Perlinska-Lenart U."/>
            <person name="Aleksandrzak-Piekarczyk T."/>
            <person name="Szatraj K."/>
            <person name="Zielenkiewicz U."/>
            <person name="Pilsyk S."/>
            <person name="Malc E."/>
            <person name="Mieczkowski P."/>
            <person name="Kruszewska J.S."/>
            <person name="Biernat P."/>
            <person name="Pawlowska J."/>
        </authorList>
    </citation>
    <scope>NUCLEOTIDE SEQUENCE [LARGE SCALE GENOMIC DNA]</scope>
    <source>
        <strain evidence="10 11">CBS 142.35</strain>
    </source>
</reference>
<evidence type="ECO:0000256" key="2">
    <source>
        <dbReference type="ARBA" id="ARBA00022664"/>
    </source>
</evidence>
<evidence type="ECO:0008006" key="12">
    <source>
        <dbReference type="Google" id="ProtNLM"/>
    </source>
</evidence>
<keyword evidence="2" id="KW-0507">mRNA processing</keyword>
<dbReference type="InterPro" id="IPR036517">
    <property type="entry name" value="FF_domain_sf"/>
</dbReference>
<keyword evidence="3" id="KW-0677">Repeat</keyword>
<sequence>MYRPPPPNAPGFQGTPPPLPNTWQRPPPPGVVLGTDPMSVPPPPAQLWKEHQNAEGRKYWFNTITRKSTWEKPEELLTPEEKELMNCPWKEYKTPEGKTYYSHAETKESKWSMPEEYKELYEKAEKAKERAAKEAQRPAPPPPQPTPSLPLRPPVPMPMPMSAPTNIVPPPIVSGSNATPMDTTHTMATPSPTITQSPHNKVRSDLSTNGTSPSPATTTTTPIITPTTAATTTVRPHYHHKVRQPPPSAAILSQVPVVEFPTKEEAEKAFYKLLKETGVKLDWTWEQTMREIITHPIYRALKTPSERKAAFHTYLDKEARRERELREEKESKQRMSFFHMLENTKEIKPYSRYRTMIKSISQQPAYQQIKSETQREQYFEEYVHTLQRREKERLRELRKNNMENFAELLRHIPEITFETKWKEAQQLYMQDPQFENPKAFEGMDMLDFLSVYEEHSRLLWEVPLGELNTKLRERRRTARKARESFRSLLTELVHKGKITARSLWKEVYPEFKDDSRYTNLLGVPDSTPFDLFCDLLDDLDEKLYQDKRIVYDILKEFDFEVSLETTYDEYQALLDRRNDLMERTVPSNVKIIFDHLQNKAAQRLKEEKRRQEKKMKKKIDALRHAMKYVDPVINIDDSWETVRPRIENLPEYEAIENEQQRIEAYEKFIKRLKEKQHADHDEDDEEGMIKEDEEIGGYSKHHSSSSRRYNKQQRREGGGGGSDRESDHAMSGDEERSRRRKKRRTTHQDSFENAIDEGKSSAEEGEALDDYENDPRRLH</sequence>
<feature type="domain" description="FF" evidence="9">
    <location>
        <begin position="614"/>
        <end position="671"/>
    </location>
</feature>
<evidence type="ECO:0000313" key="10">
    <source>
        <dbReference type="EMBL" id="KAG2227379.1"/>
    </source>
</evidence>
<feature type="region of interest" description="Disordered" evidence="7">
    <location>
        <begin position="1"/>
        <end position="47"/>
    </location>
</feature>
<dbReference type="Pfam" id="PF01846">
    <property type="entry name" value="FF"/>
    <property type="match status" value="3"/>
</dbReference>
<feature type="compositionally biased region" description="Pro residues" evidence="7">
    <location>
        <begin position="1"/>
        <end position="30"/>
    </location>
</feature>
<dbReference type="CDD" id="cd00201">
    <property type="entry name" value="WW"/>
    <property type="match status" value="2"/>
</dbReference>
<feature type="domain" description="FF" evidence="9">
    <location>
        <begin position="476"/>
        <end position="538"/>
    </location>
</feature>
<dbReference type="InterPro" id="IPR036020">
    <property type="entry name" value="WW_dom_sf"/>
</dbReference>
<dbReference type="Gene3D" id="1.10.10.440">
    <property type="entry name" value="FF domain"/>
    <property type="match status" value="5"/>
</dbReference>
<dbReference type="GO" id="GO:0045292">
    <property type="term" value="P:mRNA cis splicing, via spliceosome"/>
    <property type="evidence" value="ECO:0007669"/>
    <property type="project" value="InterPro"/>
</dbReference>
<dbReference type="InterPro" id="IPR039726">
    <property type="entry name" value="Prp40-like"/>
</dbReference>
<feature type="domain" description="FF" evidence="9">
    <location>
        <begin position="263"/>
        <end position="317"/>
    </location>
</feature>
<keyword evidence="5" id="KW-0539">Nucleus</keyword>
<feature type="domain" description="WW" evidence="8">
    <location>
        <begin position="42"/>
        <end position="75"/>
    </location>
</feature>
<dbReference type="GO" id="GO:0003723">
    <property type="term" value="F:RNA binding"/>
    <property type="evidence" value="ECO:0007669"/>
    <property type="project" value="TreeGrafter"/>
</dbReference>
<dbReference type="Proteomes" id="UP000646827">
    <property type="component" value="Unassembled WGS sequence"/>
</dbReference>
<dbReference type="GO" id="GO:0071004">
    <property type="term" value="C:U2-type prespliceosome"/>
    <property type="evidence" value="ECO:0007669"/>
    <property type="project" value="TreeGrafter"/>
</dbReference>
<keyword evidence="6" id="KW-0175">Coiled coil</keyword>
<name>A0A8H7VUB5_9FUNG</name>
<evidence type="ECO:0000256" key="5">
    <source>
        <dbReference type="ARBA" id="ARBA00023242"/>
    </source>
</evidence>
<dbReference type="SMART" id="SM00441">
    <property type="entry name" value="FF"/>
    <property type="match status" value="5"/>
</dbReference>
<organism evidence="10 11">
    <name type="scientific">Circinella minor</name>
    <dbReference type="NCBI Taxonomy" id="1195481"/>
    <lineage>
        <taxon>Eukaryota</taxon>
        <taxon>Fungi</taxon>
        <taxon>Fungi incertae sedis</taxon>
        <taxon>Mucoromycota</taxon>
        <taxon>Mucoromycotina</taxon>
        <taxon>Mucoromycetes</taxon>
        <taxon>Mucorales</taxon>
        <taxon>Lichtheimiaceae</taxon>
        <taxon>Circinella</taxon>
    </lineage>
</organism>
<accession>A0A8H7VUB5</accession>
<dbReference type="FunFam" id="1.10.10.440:FF:000013">
    <property type="entry name" value="pre-mRNA-processing protein 40A isoform X1"/>
    <property type="match status" value="1"/>
</dbReference>
<feature type="domain" description="FF" evidence="9">
    <location>
        <begin position="323"/>
        <end position="385"/>
    </location>
</feature>
<keyword evidence="11" id="KW-1185">Reference proteome</keyword>
<feature type="compositionally biased region" description="Pro residues" evidence="7">
    <location>
        <begin position="138"/>
        <end position="160"/>
    </location>
</feature>